<evidence type="ECO:0000313" key="4">
    <source>
        <dbReference type="Proteomes" id="UP000253975"/>
    </source>
</evidence>
<feature type="chain" id="PRO_5016868139" evidence="2">
    <location>
        <begin position="29"/>
        <end position="279"/>
    </location>
</feature>
<reference evidence="3 4" key="1">
    <citation type="journal article" date="2018" name="Elife">
        <title>Discovery and characterization of a prevalent human gut bacterial enzyme sufficient for the inactivation of a family of plant toxins.</title>
        <authorList>
            <person name="Koppel N."/>
            <person name="Bisanz J.E."/>
            <person name="Pandelia M.E."/>
            <person name="Turnbaugh P.J."/>
            <person name="Balskus E.P."/>
        </authorList>
    </citation>
    <scope>NUCLEOTIDE SEQUENCE [LARGE SCALE GENOMIC DNA]</scope>
    <source>
        <strain evidence="3 4">OB21 GAM31</strain>
    </source>
</reference>
<comment type="caution">
    <text evidence="3">The sequence shown here is derived from an EMBL/GenBank/DDBJ whole genome shotgun (WGS) entry which is preliminary data.</text>
</comment>
<dbReference type="RefSeq" id="WP_114615329.1">
    <property type="nucleotide sequence ID" value="NZ_PPTO01000005.1"/>
</dbReference>
<keyword evidence="2" id="KW-0732">Signal</keyword>
<keyword evidence="1" id="KW-0472">Membrane</keyword>
<organism evidence="3 4">
    <name type="scientific">Slackia isoflavoniconvertens</name>
    <dbReference type="NCBI Taxonomy" id="572010"/>
    <lineage>
        <taxon>Bacteria</taxon>
        <taxon>Bacillati</taxon>
        <taxon>Actinomycetota</taxon>
        <taxon>Coriobacteriia</taxon>
        <taxon>Eggerthellales</taxon>
        <taxon>Eggerthellaceae</taxon>
        <taxon>Slackia</taxon>
    </lineage>
</organism>
<accession>A0A369LID3</accession>
<keyword evidence="1" id="KW-0812">Transmembrane</keyword>
<feature type="transmembrane region" description="Helical" evidence="1">
    <location>
        <begin position="244"/>
        <end position="267"/>
    </location>
</feature>
<gene>
    <name evidence="3" type="ORF">C1881_04435</name>
</gene>
<dbReference type="Proteomes" id="UP000253975">
    <property type="component" value="Unassembled WGS sequence"/>
</dbReference>
<protein>
    <submittedName>
        <fullName evidence="3">Uncharacterized protein</fullName>
    </submittedName>
</protein>
<dbReference type="AlphaFoldDB" id="A0A369LID3"/>
<dbReference type="EMBL" id="PPTO01000005">
    <property type="protein sequence ID" value="RDB59381.1"/>
    <property type="molecule type" value="Genomic_DNA"/>
</dbReference>
<feature type="signal peptide" evidence="2">
    <location>
        <begin position="1"/>
        <end position="28"/>
    </location>
</feature>
<evidence type="ECO:0000256" key="2">
    <source>
        <dbReference type="SAM" id="SignalP"/>
    </source>
</evidence>
<evidence type="ECO:0000313" key="3">
    <source>
        <dbReference type="EMBL" id="RDB59381.1"/>
    </source>
</evidence>
<proteinExistence type="predicted"/>
<name>A0A369LID3_9ACTN</name>
<sequence>MPQPARALAGAACALVLSTTMFTPAAFADDAEGDDATTSRNAISAAADSIRGELGPALSTYDQAKKTLEALEATDIATARVQGLQDMMYDGTEKRPTVTLRIDSVKDGKKTETSLREGVDFNVQFDGDLVNPGTVHVAITGAGDYTGIVETGFVILPADLANATIDMIPDHVRTSYPIEPDPVVKLDGRTLVKGVDYEVSYSENVNEGTATLMVKGIGNCAGDTHATFQIIANPKEGKIGYRAVFPYVAAAALACFAAFVVLAGALIHKLRKAKRAKGE</sequence>
<keyword evidence="1" id="KW-1133">Transmembrane helix</keyword>
<evidence type="ECO:0000256" key="1">
    <source>
        <dbReference type="SAM" id="Phobius"/>
    </source>
</evidence>